<dbReference type="Proteomes" id="UP001139344">
    <property type="component" value="Unassembled WGS sequence"/>
</dbReference>
<comment type="caution">
    <text evidence="4">The sequence shown here is derived from an EMBL/GenBank/DDBJ whole genome shotgun (WGS) entry which is preliminary data.</text>
</comment>
<keyword evidence="4" id="KW-0326">Glycosidase</keyword>
<feature type="domain" description="Glycosyl hydrolase family 30 beta sandwich" evidence="3">
    <location>
        <begin position="440"/>
        <end position="524"/>
    </location>
</feature>
<keyword evidence="4" id="KW-0624">Polysaccharide degradation</keyword>
<dbReference type="PANTHER" id="PTHR42767">
    <property type="entry name" value="ENDO-BETA-1,6-GALACTANASE"/>
    <property type="match status" value="1"/>
</dbReference>
<evidence type="ECO:0000259" key="3">
    <source>
        <dbReference type="Pfam" id="PF17189"/>
    </source>
</evidence>
<keyword evidence="4" id="KW-0858">Xylan degradation</keyword>
<feature type="chain" id="PRO_5040729531" evidence="1">
    <location>
        <begin position="24"/>
        <end position="527"/>
    </location>
</feature>
<organism evidence="4 5">
    <name type="scientific">Christiangramia crocea</name>
    <dbReference type="NCBI Taxonomy" id="2904124"/>
    <lineage>
        <taxon>Bacteria</taxon>
        <taxon>Pseudomonadati</taxon>
        <taxon>Bacteroidota</taxon>
        <taxon>Flavobacteriia</taxon>
        <taxon>Flavobacteriales</taxon>
        <taxon>Flavobacteriaceae</taxon>
        <taxon>Christiangramia</taxon>
    </lineage>
</organism>
<dbReference type="Gene3D" id="3.20.20.80">
    <property type="entry name" value="Glycosidases"/>
    <property type="match status" value="1"/>
</dbReference>
<keyword evidence="1" id="KW-0732">Signal</keyword>
<dbReference type="Pfam" id="PF14587">
    <property type="entry name" value="Glyco_hydr_30_2"/>
    <property type="match status" value="1"/>
</dbReference>
<gene>
    <name evidence="4" type="ORF">LU635_14460</name>
</gene>
<dbReference type="InterPro" id="IPR039514">
    <property type="entry name" value="6GAL-like"/>
</dbReference>
<protein>
    <submittedName>
        <fullName evidence="4">Xylanase</fullName>
    </submittedName>
</protein>
<evidence type="ECO:0000313" key="5">
    <source>
        <dbReference type="Proteomes" id="UP001139344"/>
    </source>
</evidence>
<dbReference type="InterPro" id="IPR039743">
    <property type="entry name" value="6GAL/EXGAL"/>
</dbReference>
<dbReference type="EMBL" id="JAJSON010000025">
    <property type="protein sequence ID" value="MCG9972850.1"/>
    <property type="molecule type" value="Genomic_DNA"/>
</dbReference>
<keyword evidence="4" id="KW-0119">Carbohydrate metabolism</keyword>
<evidence type="ECO:0000313" key="4">
    <source>
        <dbReference type="EMBL" id="MCG9972850.1"/>
    </source>
</evidence>
<dbReference type="AlphaFoldDB" id="A0A9X1UZ84"/>
<name>A0A9X1UZ84_9FLAO</name>
<dbReference type="InterPro" id="IPR013780">
    <property type="entry name" value="Glyco_hydro_b"/>
</dbReference>
<dbReference type="SUPFAM" id="SSF51011">
    <property type="entry name" value="Glycosyl hydrolase domain"/>
    <property type="match status" value="1"/>
</dbReference>
<dbReference type="SUPFAM" id="SSF51445">
    <property type="entry name" value="(Trans)glycosidases"/>
    <property type="match status" value="1"/>
</dbReference>
<dbReference type="InterPro" id="IPR017853">
    <property type="entry name" value="GH"/>
</dbReference>
<evidence type="ECO:0000256" key="1">
    <source>
        <dbReference type="SAM" id="SignalP"/>
    </source>
</evidence>
<dbReference type="PANTHER" id="PTHR42767:SF1">
    <property type="entry name" value="ENDO-BETA-1,6-GALACTANASE-LIKE DOMAIN-CONTAINING PROTEIN"/>
    <property type="match status" value="1"/>
</dbReference>
<dbReference type="Pfam" id="PF17189">
    <property type="entry name" value="Glyco_hydro_30C"/>
    <property type="match status" value="1"/>
</dbReference>
<reference evidence="4" key="1">
    <citation type="submission" date="2021-12" db="EMBL/GenBank/DDBJ databases">
        <title>Description of Gramella crocea sp. nov., a new bacterium isolated from activated sludge.</title>
        <authorList>
            <person name="Zhang X."/>
        </authorList>
    </citation>
    <scope>NUCLEOTIDE SEQUENCE</scope>
    <source>
        <strain evidence="4">YB25</strain>
    </source>
</reference>
<dbReference type="PROSITE" id="PS51257">
    <property type="entry name" value="PROKAR_LIPOPROTEIN"/>
    <property type="match status" value="1"/>
</dbReference>
<proteinExistence type="predicted"/>
<keyword evidence="4" id="KW-0378">Hydrolase</keyword>
<evidence type="ECO:0000259" key="2">
    <source>
        <dbReference type="Pfam" id="PF14587"/>
    </source>
</evidence>
<feature type="domain" description="Endo-beta-1,6-galactanase-like" evidence="2">
    <location>
        <begin position="49"/>
        <end position="409"/>
    </location>
</feature>
<dbReference type="GO" id="GO:0004553">
    <property type="term" value="F:hydrolase activity, hydrolyzing O-glycosyl compounds"/>
    <property type="evidence" value="ECO:0007669"/>
    <property type="project" value="InterPro"/>
</dbReference>
<keyword evidence="5" id="KW-1185">Reference proteome</keyword>
<dbReference type="InterPro" id="IPR033452">
    <property type="entry name" value="GH30_C"/>
</dbReference>
<dbReference type="RefSeq" id="WP_240100202.1">
    <property type="nucleotide sequence ID" value="NZ_JAJSON010000025.1"/>
</dbReference>
<feature type="signal peptide" evidence="1">
    <location>
        <begin position="1"/>
        <end position="23"/>
    </location>
</feature>
<dbReference type="Gene3D" id="2.60.40.1180">
    <property type="entry name" value="Golgi alpha-mannosidase II"/>
    <property type="match status" value="1"/>
</dbReference>
<dbReference type="GO" id="GO:0045493">
    <property type="term" value="P:xylan catabolic process"/>
    <property type="evidence" value="ECO:0007669"/>
    <property type="project" value="UniProtKB-KW"/>
</dbReference>
<sequence>MKIKRHFFIQGLILNFSFLILFASCVSCQENEDLNESIPPPEKEDGRISLIIDPSLTYQTIDNFGASDAWSTQFVGRWPEAKKNAMADLLFSSENDEQGNPLGIGLSLWRFNLGAGSAAQGSSSGISDSWRRGESFVVPQTGEYNWSKMAGQVWFANAAKSLGVEKLLVFTNSPPVTITRNGKAFTSDPNLSNLAPENYDDFAIYLANVVEGMAEMGLEVDYISPVNEPQWDWTGGQEGTPFWNNEIAGIVRAISSEFTERNLTQKIDLPEAGQINYLYETGNKPGRSDQIDDFFNTSSENYIGDQDLVSKVISGHSYFTTSPYSNMVSMRKNLDSKLESIPNLKYWMSEYCILGDNAGEIEGNGRDLGINPALYIARVIHSDLTVSNASAWHWWLAISPYNYKDGLIYVDKNEQNGNFYESKMLWALGNYSRFIRPGFRRIKISSSNSNKDFLYSAYKNPETGEKIVVIVNSKYEDISIDLEAKGNEIKDLTAYVTSPVKNLEKMNLQLNDSYKIPKRSITTLIFN</sequence>
<accession>A0A9X1UZ84</accession>